<dbReference type="EMBL" id="JBHTCF010000004">
    <property type="protein sequence ID" value="MFC7305115.1"/>
    <property type="molecule type" value="Genomic_DNA"/>
</dbReference>
<reference evidence="3" key="1">
    <citation type="journal article" date="2019" name="Int. J. Syst. Evol. Microbiol.">
        <title>The Global Catalogue of Microorganisms (GCM) 10K type strain sequencing project: providing services to taxonomists for standard genome sequencing and annotation.</title>
        <authorList>
            <consortium name="The Broad Institute Genomics Platform"/>
            <consortium name="The Broad Institute Genome Sequencing Center for Infectious Disease"/>
            <person name="Wu L."/>
            <person name="Ma J."/>
        </authorList>
    </citation>
    <scope>NUCLEOTIDE SEQUENCE [LARGE SCALE GENOMIC DNA]</scope>
    <source>
        <strain evidence="3">SYNS20</strain>
    </source>
</reference>
<dbReference type="Proteomes" id="UP001596523">
    <property type="component" value="Unassembled WGS sequence"/>
</dbReference>
<evidence type="ECO:0000313" key="2">
    <source>
        <dbReference type="EMBL" id="MFC7305115.1"/>
    </source>
</evidence>
<dbReference type="InterPro" id="IPR005523">
    <property type="entry name" value="DUF317_SPDY"/>
</dbReference>
<feature type="domain" description="DUF317" evidence="1">
    <location>
        <begin position="55"/>
        <end position="118"/>
    </location>
</feature>
<evidence type="ECO:0000313" key="3">
    <source>
        <dbReference type="Proteomes" id="UP001596523"/>
    </source>
</evidence>
<dbReference type="RefSeq" id="WP_381830213.1">
    <property type="nucleotide sequence ID" value="NZ_JBHTCF010000004.1"/>
</dbReference>
<dbReference type="Pfam" id="PF03771">
    <property type="entry name" value="SPDY"/>
    <property type="match status" value="2"/>
</dbReference>
<name>A0ABW2JGI1_9ACTN</name>
<sequence length="231" mass="24410">MTSNSDSPVYLIAPCYLAGPDTSMSTALTAHLEAAGWARKPVRAGLAFSHRERGGLVEAVHAPDGTPPGESPCPALSWEFTARPGPGRPSTWSVRFTPATPPELPTAFAHALTSPDPAADPDGGAPHYLQAPGLTDLTTAPLQQARWQRDIGSYWSAWNAPDRQGVVITPVAPGVDGYGGADWLLAARRASDKTVMWMAVAHPNTPTHLMRTLCTALASPAPVPRQRKPAS</sequence>
<gene>
    <name evidence="2" type="ORF">ACFQVC_12900</name>
</gene>
<accession>A0ABW2JGI1</accession>
<comment type="caution">
    <text evidence="2">The sequence shown here is derived from an EMBL/GenBank/DDBJ whole genome shotgun (WGS) entry which is preliminary data.</text>
</comment>
<proteinExistence type="predicted"/>
<keyword evidence="3" id="KW-1185">Reference proteome</keyword>
<evidence type="ECO:0000259" key="1">
    <source>
        <dbReference type="Pfam" id="PF03771"/>
    </source>
</evidence>
<organism evidence="2 3">
    <name type="scientific">Streptomyces monticola</name>
    <dbReference type="NCBI Taxonomy" id="2666263"/>
    <lineage>
        <taxon>Bacteria</taxon>
        <taxon>Bacillati</taxon>
        <taxon>Actinomycetota</taxon>
        <taxon>Actinomycetes</taxon>
        <taxon>Kitasatosporales</taxon>
        <taxon>Streptomycetaceae</taxon>
        <taxon>Streptomyces</taxon>
    </lineage>
</organism>
<protein>
    <submittedName>
        <fullName evidence="2">DUF317 domain-containing protein</fullName>
    </submittedName>
</protein>
<feature type="domain" description="DUF317" evidence="1">
    <location>
        <begin position="175"/>
        <end position="223"/>
    </location>
</feature>